<dbReference type="InParanoid" id="D6TTZ6"/>
<dbReference type="OrthoDB" id="9814791at2"/>
<reference evidence="1 2" key="1">
    <citation type="journal article" date="2011" name="Stand. Genomic Sci.">
        <title>Non-contiguous finished genome sequence and contextual data of the filamentous soil bacterium Ktedonobacter racemifer type strain (SOSP1-21).</title>
        <authorList>
            <person name="Chang Y.J."/>
            <person name="Land M."/>
            <person name="Hauser L."/>
            <person name="Chertkov O."/>
            <person name="Del Rio T.G."/>
            <person name="Nolan M."/>
            <person name="Copeland A."/>
            <person name="Tice H."/>
            <person name="Cheng J.F."/>
            <person name="Lucas S."/>
            <person name="Han C."/>
            <person name="Goodwin L."/>
            <person name="Pitluck S."/>
            <person name="Ivanova N."/>
            <person name="Ovchinikova G."/>
            <person name="Pati A."/>
            <person name="Chen A."/>
            <person name="Palaniappan K."/>
            <person name="Mavromatis K."/>
            <person name="Liolios K."/>
            <person name="Brettin T."/>
            <person name="Fiebig A."/>
            <person name="Rohde M."/>
            <person name="Abt B."/>
            <person name="Goker M."/>
            <person name="Detter J.C."/>
            <person name="Woyke T."/>
            <person name="Bristow J."/>
            <person name="Eisen J.A."/>
            <person name="Markowitz V."/>
            <person name="Hugenholtz P."/>
            <person name="Kyrpides N.C."/>
            <person name="Klenk H.P."/>
            <person name="Lapidus A."/>
        </authorList>
    </citation>
    <scope>NUCLEOTIDE SEQUENCE [LARGE SCALE GENOMIC DNA]</scope>
    <source>
        <strain evidence="2">DSM 44963</strain>
    </source>
</reference>
<dbReference type="AlphaFoldDB" id="D6TTZ6"/>
<dbReference type="EMBL" id="ADVG01000003">
    <property type="protein sequence ID" value="EFH83897.1"/>
    <property type="molecule type" value="Genomic_DNA"/>
</dbReference>
<keyword evidence="2" id="KW-1185">Reference proteome</keyword>
<dbReference type="RefSeq" id="WP_007914950.1">
    <property type="nucleotide sequence ID" value="NZ_ADVG01000003.1"/>
</dbReference>
<sequence length="172" mass="20135">MAYENNQDLSHDFDALIGSWKVVNRRKKKQYFFLPEQALGGKEEIEWDEFPARSRFEKQLEGRAVAEHWEGILPSGEKLLGYSVKAFEPTTQQWSIIWIDNRNLLDLRPVVGTFEAGVGTFFQVIETPDGQPLHLRLIWDEITATTVRWQQAFSFDGGEHWETNWVMNFTRE</sequence>
<accession>D6TTZ6</accession>
<evidence type="ECO:0000313" key="2">
    <source>
        <dbReference type="Proteomes" id="UP000004508"/>
    </source>
</evidence>
<gene>
    <name evidence="1" type="ORF">Krac_4900</name>
</gene>
<dbReference type="Proteomes" id="UP000004508">
    <property type="component" value="Unassembled WGS sequence"/>
</dbReference>
<organism evidence="1 2">
    <name type="scientific">Ktedonobacter racemifer DSM 44963</name>
    <dbReference type="NCBI Taxonomy" id="485913"/>
    <lineage>
        <taxon>Bacteria</taxon>
        <taxon>Bacillati</taxon>
        <taxon>Chloroflexota</taxon>
        <taxon>Ktedonobacteria</taxon>
        <taxon>Ktedonobacterales</taxon>
        <taxon>Ktedonobacteraceae</taxon>
        <taxon>Ktedonobacter</taxon>
    </lineage>
</organism>
<comment type="caution">
    <text evidence="1">The sequence shown here is derived from an EMBL/GenBank/DDBJ whole genome shotgun (WGS) entry which is preliminary data.</text>
</comment>
<dbReference type="eggNOG" id="ENOG5032TID">
    <property type="taxonomic scope" value="Bacteria"/>
</dbReference>
<proteinExistence type="predicted"/>
<evidence type="ECO:0008006" key="3">
    <source>
        <dbReference type="Google" id="ProtNLM"/>
    </source>
</evidence>
<dbReference type="STRING" id="485913.Krac_4900"/>
<name>D6TTZ6_KTERA</name>
<protein>
    <recommendedName>
        <fullName evidence="3">DUF1579 domain-containing protein</fullName>
    </recommendedName>
</protein>
<evidence type="ECO:0000313" key="1">
    <source>
        <dbReference type="EMBL" id="EFH83897.1"/>
    </source>
</evidence>